<name>A0A6L2PDK1_COPFO</name>
<feature type="domain" description="EDRF1 N-terminal" evidence="2">
    <location>
        <begin position="261"/>
        <end position="287"/>
    </location>
</feature>
<comment type="caution">
    <text evidence="3">The sequence shown here is derived from an EMBL/GenBank/DDBJ whole genome shotgun (WGS) entry which is preliminary data.</text>
</comment>
<evidence type="ECO:0000313" key="4">
    <source>
        <dbReference type="Proteomes" id="UP000502823"/>
    </source>
</evidence>
<feature type="region of interest" description="Disordered" evidence="1">
    <location>
        <begin position="237"/>
        <end position="256"/>
    </location>
</feature>
<dbReference type="InParanoid" id="A0A6L2PDK1"/>
<evidence type="ECO:0000313" key="3">
    <source>
        <dbReference type="EMBL" id="GFG30551.1"/>
    </source>
</evidence>
<evidence type="ECO:0000259" key="2">
    <source>
        <dbReference type="Pfam" id="PF23788"/>
    </source>
</evidence>
<reference evidence="4" key="1">
    <citation type="submission" date="2020-01" db="EMBL/GenBank/DDBJ databases">
        <title>Draft genome sequence of the Termite Coptotermes fromosanus.</title>
        <authorList>
            <person name="Itakura S."/>
            <person name="Yosikawa Y."/>
            <person name="Umezawa K."/>
        </authorList>
    </citation>
    <scope>NUCLEOTIDE SEQUENCE [LARGE SCALE GENOMIC DNA]</scope>
</reference>
<sequence length="365" mass="41822">MCVHSHTLNEWGCKYFVVFIQHSLEVQEDARGAENWRLCPSPDSPRKSVKSTAVVKYSSVQSYANFALLQCNTDLNLPPSNWLSSSAESYGLQYVPSHSSGFSSFRMAHMFLDCVGEVDVVSDAENIKKLLKIPYSKGPVSMMVHRIENTLLIDEFDIHKHLLRTAETEWEWLKKFFFDHVLKSLSDKEKRLFHKNKSRCVLQQKTLLSKFLYHSLAVAEPEDQKNEIQEQKHISAPLPAWPPLPEPRPEENLPDPRSNHKFARNVVWTFEDIQMLIGTDMPIFGAASVWGIKMYCTFYMDRYYVTSLVWDRRGSDFCVRGMCTLCVIASVDVCVTGGTEMLLSSAQRVKWVLRNRELALAAADT</sequence>
<evidence type="ECO:0000256" key="1">
    <source>
        <dbReference type="SAM" id="MobiDB-lite"/>
    </source>
</evidence>
<dbReference type="Proteomes" id="UP000502823">
    <property type="component" value="Unassembled WGS sequence"/>
</dbReference>
<dbReference type="GO" id="GO:0045893">
    <property type="term" value="P:positive regulation of DNA-templated transcription"/>
    <property type="evidence" value="ECO:0007669"/>
    <property type="project" value="TreeGrafter"/>
</dbReference>
<dbReference type="OrthoDB" id="419432at2759"/>
<dbReference type="Pfam" id="PF23788">
    <property type="entry name" value="EDRF1_N"/>
    <property type="match status" value="2"/>
</dbReference>
<keyword evidence="4" id="KW-1185">Reference proteome</keyword>
<protein>
    <recommendedName>
        <fullName evidence="2">EDRF1 N-terminal domain-containing protein</fullName>
    </recommendedName>
</protein>
<dbReference type="PANTHER" id="PTHR15000">
    <property type="entry name" value="ERYTHROID DIFFERENTIATION-RELATED FACTOR 1"/>
    <property type="match status" value="1"/>
</dbReference>
<proteinExistence type="predicted"/>
<dbReference type="EMBL" id="BLKM01000233">
    <property type="protein sequence ID" value="GFG30551.1"/>
    <property type="molecule type" value="Genomic_DNA"/>
</dbReference>
<dbReference type="AlphaFoldDB" id="A0A6L2PDK1"/>
<dbReference type="PANTHER" id="PTHR15000:SF1">
    <property type="entry name" value="ERYTHROID DIFFERENTIATION-RELATED FACTOR 1"/>
    <property type="match status" value="1"/>
</dbReference>
<organism evidence="3 4">
    <name type="scientific">Coptotermes formosanus</name>
    <name type="common">Formosan subterranean termite</name>
    <dbReference type="NCBI Taxonomy" id="36987"/>
    <lineage>
        <taxon>Eukaryota</taxon>
        <taxon>Metazoa</taxon>
        <taxon>Ecdysozoa</taxon>
        <taxon>Arthropoda</taxon>
        <taxon>Hexapoda</taxon>
        <taxon>Insecta</taxon>
        <taxon>Pterygota</taxon>
        <taxon>Neoptera</taxon>
        <taxon>Polyneoptera</taxon>
        <taxon>Dictyoptera</taxon>
        <taxon>Blattodea</taxon>
        <taxon>Blattoidea</taxon>
        <taxon>Termitoidae</taxon>
        <taxon>Rhinotermitidae</taxon>
        <taxon>Coptotermes</taxon>
    </lineage>
</organism>
<dbReference type="InterPro" id="IPR056582">
    <property type="entry name" value="EDRF1_N"/>
</dbReference>
<feature type="domain" description="EDRF1 N-terminal" evidence="2">
    <location>
        <begin position="49"/>
        <end position="242"/>
    </location>
</feature>
<gene>
    <name evidence="3" type="ORF">Cfor_10835</name>
</gene>
<accession>A0A6L2PDK1</accession>